<dbReference type="Gene3D" id="1.10.10.60">
    <property type="entry name" value="Homeodomain-like"/>
    <property type="match status" value="1"/>
</dbReference>
<dbReference type="PROSITE" id="PS50977">
    <property type="entry name" value="HTH_TETR_2"/>
    <property type="match status" value="1"/>
</dbReference>
<reference evidence="6" key="1">
    <citation type="submission" date="2022-10" db="EMBL/GenBank/DDBJ databases">
        <title>The complete genomes of actinobacterial strains from the NBC collection.</title>
        <authorList>
            <person name="Joergensen T.S."/>
            <person name="Alvarez Arevalo M."/>
            <person name="Sterndorff E.B."/>
            <person name="Faurdal D."/>
            <person name="Vuksanovic O."/>
            <person name="Mourched A.-S."/>
            <person name="Charusanti P."/>
            <person name="Shaw S."/>
            <person name="Blin K."/>
            <person name="Weber T."/>
        </authorList>
    </citation>
    <scope>NUCLEOTIDE SEQUENCE</scope>
    <source>
        <strain evidence="6">NBC_00060</strain>
    </source>
</reference>
<organism evidence="6">
    <name type="scientific">Streptomyces sp. NBC_00060</name>
    <dbReference type="NCBI Taxonomy" id="2975636"/>
    <lineage>
        <taxon>Bacteria</taxon>
        <taxon>Bacillati</taxon>
        <taxon>Actinomycetota</taxon>
        <taxon>Actinomycetes</taxon>
        <taxon>Kitasatosporales</taxon>
        <taxon>Streptomycetaceae</taxon>
        <taxon>Streptomyces</taxon>
    </lineage>
</organism>
<dbReference type="InterPro" id="IPR036271">
    <property type="entry name" value="Tet_transcr_reg_TetR-rel_C_sf"/>
</dbReference>
<dbReference type="SUPFAM" id="SSF48498">
    <property type="entry name" value="Tetracyclin repressor-like, C-terminal domain"/>
    <property type="match status" value="1"/>
</dbReference>
<feature type="domain" description="HTH tetR-type" evidence="5">
    <location>
        <begin position="10"/>
        <end position="70"/>
    </location>
</feature>
<feature type="DNA-binding region" description="H-T-H motif" evidence="4">
    <location>
        <begin position="33"/>
        <end position="52"/>
    </location>
</feature>
<dbReference type="InterPro" id="IPR050109">
    <property type="entry name" value="HTH-type_TetR-like_transc_reg"/>
</dbReference>
<keyword evidence="1" id="KW-0805">Transcription regulation</keyword>
<dbReference type="GO" id="GO:0000976">
    <property type="term" value="F:transcription cis-regulatory region binding"/>
    <property type="evidence" value="ECO:0007669"/>
    <property type="project" value="TreeGrafter"/>
</dbReference>
<dbReference type="Pfam" id="PF16859">
    <property type="entry name" value="TetR_C_11"/>
    <property type="match status" value="1"/>
</dbReference>
<dbReference type="AlphaFoldDB" id="A0AAU2GV89"/>
<evidence type="ECO:0000256" key="1">
    <source>
        <dbReference type="ARBA" id="ARBA00023015"/>
    </source>
</evidence>
<dbReference type="EMBL" id="CP108253">
    <property type="protein sequence ID" value="WTU38664.1"/>
    <property type="molecule type" value="Genomic_DNA"/>
</dbReference>
<dbReference type="InterPro" id="IPR009057">
    <property type="entry name" value="Homeodomain-like_sf"/>
</dbReference>
<dbReference type="InterPro" id="IPR011075">
    <property type="entry name" value="TetR_C"/>
</dbReference>
<dbReference type="Gene3D" id="1.10.357.10">
    <property type="entry name" value="Tetracycline Repressor, domain 2"/>
    <property type="match status" value="1"/>
</dbReference>
<keyword evidence="2 4" id="KW-0238">DNA-binding</keyword>
<dbReference type="GO" id="GO:0003700">
    <property type="term" value="F:DNA-binding transcription factor activity"/>
    <property type="evidence" value="ECO:0007669"/>
    <property type="project" value="TreeGrafter"/>
</dbReference>
<evidence type="ECO:0000259" key="5">
    <source>
        <dbReference type="PROSITE" id="PS50977"/>
    </source>
</evidence>
<sequence length="213" mass="23045">MSAAGRPRDPAIDAAVLAATLEILRTDGYTGFALEAVAARAGTTKAAMRRRWPLRQNLLIDALASILAIPPVPDNNCTRCDLMQSVRLLDEALHERLPRGVLAPLVADCARVPELHRRLMEVLVQPSRQAATTAVEQAVSRGDLRPDVDPHVLVDLLAASVYQRALLGDTTTARPSAADTVDLLLRGAAVDFDRLVRISQTPAHLRQHPASHT</sequence>
<name>A0AAU2GV89_9ACTN</name>
<dbReference type="PANTHER" id="PTHR30055:SF148">
    <property type="entry name" value="TETR-FAMILY TRANSCRIPTIONAL REGULATOR"/>
    <property type="match status" value="1"/>
</dbReference>
<dbReference type="SUPFAM" id="SSF46689">
    <property type="entry name" value="Homeodomain-like"/>
    <property type="match status" value="1"/>
</dbReference>
<evidence type="ECO:0000256" key="2">
    <source>
        <dbReference type="ARBA" id="ARBA00023125"/>
    </source>
</evidence>
<gene>
    <name evidence="6" type="ORF">OHV25_03325</name>
</gene>
<dbReference type="InterPro" id="IPR001647">
    <property type="entry name" value="HTH_TetR"/>
</dbReference>
<evidence type="ECO:0000313" key="6">
    <source>
        <dbReference type="EMBL" id="WTU38664.1"/>
    </source>
</evidence>
<evidence type="ECO:0000256" key="3">
    <source>
        <dbReference type="ARBA" id="ARBA00023163"/>
    </source>
</evidence>
<evidence type="ECO:0000256" key="4">
    <source>
        <dbReference type="PROSITE-ProRule" id="PRU00335"/>
    </source>
</evidence>
<accession>A0AAU2GV89</accession>
<proteinExistence type="predicted"/>
<dbReference type="PANTHER" id="PTHR30055">
    <property type="entry name" value="HTH-TYPE TRANSCRIPTIONAL REGULATOR RUTR"/>
    <property type="match status" value="1"/>
</dbReference>
<protein>
    <submittedName>
        <fullName evidence="6">TetR/AcrR family transcriptional regulator C-terminal ligand-binding domain-containing protein</fullName>
    </submittedName>
</protein>
<keyword evidence="3" id="KW-0804">Transcription</keyword>